<gene>
    <name evidence="1" type="ORF">UFOPK3547_00499</name>
</gene>
<evidence type="ECO:0000313" key="1">
    <source>
        <dbReference type="EMBL" id="CAB4340110.1"/>
    </source>
</evidence>
<dbReference type="AlphaFoldDB" id="A0A6J5ZI29"/>
<organism evidence="1">
    <name type="scientific">freshwater metagenome</name>
    <dbReference type="NCBI Taxonomy" id="449393"/>
    <lineage>
        <taxon>unclassified sequences</taxon>
        <taxon>metagenomes</taxon>
        <taxon>ecological metagenomes</taxon>
    </lineage>
</organism>
<dbReference type="EMBL" id="CAESAN010000030">
    <property type="protein sequence ID" value="CAB4340110.1"/>
    <property type="molecule type" value="Genomic_DNA"/>
</dbReference>
<accession>A0A6J5ZI29</accession>
<protein>
    <submittedName>
        <fullName evidence="1">Unannotated protein</fullName>
    </submittedName>
</protein>
<reference evidence="1" key="1">
    <citation type="submission" date="2020-05" db="EMBL/GenBank/DDBJ databases">
        <authorList>
            <person name="Chiriac C."/>
            <person name="Salcher M."/>
            <person name="Ghai R."/>
            <person name="Kavagutti S V."/>
        </authorList>
    </citation>
    <scope>NUCLEOTIDE SEQUENCE</scope>
</reference>
<name>A0A6J5ZI29_9ZZZZ</name>
<sequence>MLKSIIVVTATKIGTETMISTFQKVSIFGATLEP</sequence>
<proteinExistence type="predicted"/>